<evidence type="ECO:0000313" key="5">
    <source>
        <dbReference type="EMBL" id="GCF94928.1"/>
    </source>
</evidence>
<protein>
    <submittedName>
        <fullName evidence="5">RpiR family transcriptional regulator</fullName>
    </submittedName>
</protein>
<dbReference type="Pfam" id="PF01380">
    <property type="entry name" value="SIS"/>
    <property type="match status" value="1"/>
</dbReference>
<sequence length="254" mass="29408">MHFADIVNQNYSELNETDLSMSSYIIDHTKELVSMSTQDFAKECLSSKSSVIRFAQKLGFTGFGELRNFIKWQDDEETLDQNMDFQRQIYLDVQKTLSYMEEANWQDIYQKIETCNNIYVLSTGVTQQSQAAEFQRLFLLIGKQAQMIPASAQSNEFRRIVERLSDKDIIFVLSLSGENTHLENVLNVLSVRRSVIVSVTSLQNNWLSGRADYNLYASSSRSPLPKDWWLQTASSFFILIETFAFGYVDYLRKK</sequence>
<dbReference type="EMBL" id="BJCC01000025">
    <property type="protein sequence ID" value="GCF94928.1"/>
    <property type="molecule type" value="Genomic_DNA"/>
</dbReference>
<dbReference type="GO" id="GO:0003700">
    <property type="term" value="F:DNA-binding transcription factor activity"/>
    <property type="evidence" value="ECO:0007669"/>
    <property type="project" value="InterPro"/>
</dbReference>
<dbReference type="InterPro" id="IPR047640">
    <property type="entry name" value="RpiR-like"/>
</dbReference>
<reference evidence="6" key="1">
    <citation type="submission" date="2019-02" db="EMBL/GenBank/DDBJ databases">
        <title>Draft genome sequence of Enterococcus sp. Gos25-1.</title>
        <authorList>
            <person name="Tanaka N."/>
            <person name="Shiwa Y."/>
            <person name="Fujita N."/>
        </authorList>
    </citation>
    <scope>NUCLEOTIDE SEQUENCE [LARGE SCALE GENOMIC DNA]</scope>
    <source>
        <strain evidence="6">Gos25-1</strain>
    </source>
</reference>
<dbReference type="AlphaFoldDB" id="A0A4P5PFB2"/>
<evidence type="ECO:0000256" key="1">
    <source>
        <dbReference type="ARBA" id="ARBA00023015"/>
    </source>
</evidence>
<keyword evidence="2" id="KW-0238">DNA-binding</keyword>
<dbReference type="GO" id="GO:0097367">
    <property type="term" value="F:carbohydrate derivative binding"/>
    <property type="evidence" value="ECO:0007669"/>
    <property type="project" value="InterPro"/>
</dbReference>
<keyword evidence="3" id="KW-0804">Transcription</keyword>
<dbReference type="PROSITE" id="PS51071">
    <property type="entry name" value="HTH_RPIR"/>
    <property type="match status" value="1"/>
</dbReference>
<dbReference type="Proteomes" id="UP000290567">
    <property type="component" value="Unassembled WGS sequence"/>
</dbReference>
<dbReference type="GO" id="GO:0003677">
    <property type="term" value="F:DNA binding"/>
    <property type="evidence" value="ECO:0007669"/>
    <property type="project" value="UniProtKB-KW"/>
</dbReference>
<dbReference type="InterPro" id="IPR001347">
    <property type="entry name" value="SIS_dom"/>
</dbReference>
<comment type="caution">
    <text evidence="5">The sequence shown here is derived from an EMBL/GenBank/DDBJ whole genome shotgun (WGS) entry which is preliminary data.</text>
</comment>
<keyword evidence="6" id="KW-1185">Reference proteome</keyword>
<evidence type="ECO:0000256" key="2">
    <source>
        <dbReference type="ARBA" id="ARBA00023125"/>
    </source>
</evidence>
<organism evidence="5 6">
    <name type="scientific">Enterococcus florum</name>
    <dbReference type="NCBI Taxonomy" id="2480627"/>
    <lineage>
        <taxon>Bacteria</taxon>
        <taxon>Bacillati</taxon>
        <taxon>Bacillota</taxon>
        <taxon>Bacilli</taxon>
        <taxon>Lactobacillales</taxon>
        <taxon>Enterococcaceae</taxon>
        <taxon>Enterococcus</taxon>
    </lineage>
</organism>
<feature type="domain" description="HTH rpiR-type" evidence="4">
    <location>
        <begin position="1"/>
        <end position="77"/>
    </location>
</feature>
<accession>A0A4P5PFB2</accession>
<dbReference type="OrthoDB" id="1648815at2"/>
<dbReference type="SUPFAM" id="SSF46689">
    <property type="entry name" value="Homeodomain-like"/>
    <property type="match status" value="1"/>
</dbReference>
<dbReference type="CDD" id="cd05013">
    <property type="entry name" value="SIS_RpiR"/>
    <property type="match status" value="1"/>
</dbReference>
<evidence type="ECO:0000256" key="3">
    <source>
        <dbReference type="ARBA" id="ARBA00023163"/>
    </source>
</evidence>
<dbReference type="InterPro" id="IPR036388">
    <property type="entry name" value="WH-like_DNA-bd_sf"/>
</dbReference>
<dbReference type="InterPro" id="IPR009057">
    <property type="entry name" value="Homeodomain-like_sf"/>
</dbReference>
<dbReference type="Pfam" id="PF01418">
    <property type="entry name" value="HTH_6"/>
    <property type="match status" value="1"/>
</dbReference>
<dbReference type="InterPro" id="IPR000281">
    <property type="entry name" value="HTH_RpiR"/>
</dbReference>
<evidence type="ECO:0000313" key="6">
    <source>
        <dbReference type="Proteomes" id="UP000290567"/>
    </source>
</evidence>
<name>A0A4P5PFB2_9ENTE</name>
<dbReference type="PANTHER" id="PTHR30514:SF1">
    <property type="entry name" value="HTH-TYPE TRANSCRIPTIONAL REGULATOR HEXR-RELATED"/>
    <property type="match status" value="1"/>
</dbReference>
<proteinExistence type="predicted"/>
<evidence type="ECO:0000259" key="4">
    <source>
        <dbReference type="PROSITE" id="PS51071"/>
    </source>
</evidence>
<dbReference type="GO" id="GO:1901135">
    <property type="term" value="P:carbohydrate derivative metabolic process"/>
    <property type="evidence" value="ECO:0007669"/>
    <property type="project" value="InterPro"/>
</dbReference>
<dbReference type="PANTHER" id="PTHR30514">
    <property type="entry name" value="GLUCOKINASE"/>
    <property type="match status" value="1"/>
</dbReference>
<dbReference type="SUPFAM" id="SSF53697">
    <property type="entry name" value="SIS domain"/>
    <property type="match status" value="1"/>
</dbReference>
<keyword evidence="1" id="KW-0805">Transcription regulation</keyword>
<gene>
    <name evidence="5" type="ORF">NRIC_28190</name>
</gene>
<dbReference type="Gene3D" id="1.10.10.10">
    <property type="entry name" value="Winged helix-like DNA-binding domain superfamily/Winged helix DNA-binding domain"/>
    <property type="match status" value="1"/>
</dbReference>
<dbReference type="RefSeq" id="WP_146623334.1">
    <property type="nucleotide sequence ID" value="NZ_BJCC01000025.1"/>
</dbReference>
<dbReference type="InterPro" id="IPR046348">
    <property type="entry name" value="SIS_dom_sf"/>
</dbReference>
<dbReference type="InterPro" id="IPR035472">
    <property type="entry name" value="RpiR-like_SIS"/>
</dbReference>
<dbReference type="Gene3D" id="3.40.50.10490">
    <property type="entry name" value="Glucose-6-phosphate isomerase like protein, domain 1"/>
    <property type="match status" value="1"/>
</dbReference>